<protein>
    <recommendedName>
        <fullName evidence="2">glutathione transferase</fullName>
        <ecNumber evidence="2">2.5.1.18</ecNumber>
    </recommendedName>
</protein>
<keyword evidence="3" id="KW-0808">Transferase</keyword>
<organism evidence="10">
    <name type="scientific">Oryza barthii</name>
    <dbReference type="NCBI Taxonomy" id="65489"/>
    <lineage>
        <taxon>Eukaryota</taxon>
        <taxon>Viridiplantae</taxon>
        <taxon>Streptophyta</taxon>
        <taxon>Embryophyta</taxon>
        <taxon>Tracheophyta</taxon>
        <taxon>Spermatophyta</taxon>
        <taxon>Magnoliopsida</taxon>
        <taxon>Liliopsida</taxon>
        <taxon>Poales</taxon>
        <taxon>Poaceae</taxon>
        <taxon>BOP clade</taxon>
        <taxon>Oryzoideae</taxon>
        <taxon>Oryzeae</taxon>
        <taxon>Oryzinae</taxon>
        <taxon>Oryza</taxon>
    </lineage>
</organism>
<evidence type="ECO:0000256" key="3">
    <source>
        <dbReference type="ARBA" id="ARBA00022679"/>
    </source>
</evidence>
<dbReference type="InterPro" id="IPR044605">
    <property type="entry name" value="At1g26460-like"/>
</dbReference>
<evidence type="ECO:0000259" key="9">
    <source>
        <dbReference type="PROSITE" id="PS50404"/>
    </source>
</evidence>
<dbReference type="InterPro" id="IPR011990">
    <property type="entry name" value="TPR-like_helical_dom_sf"/>
</dbReference>
<dbReference type="eggNOG" id="KOG0867">
    <property type="taxonomic scope" value="Eukaryota"/>
</dbReference>
<dbReference type="PROSITE" id="PS51375">
    <property type="entry name" value="PPR"/>
    <property type="match status" value="4"/>
</dbReference>
<evidence type="ECO:0000256" key="1">
    <source>
        <dbReference type="ARBA" id="ARBA00010128"/>
    </source>
</evidence>
<dbReference type="InterPro" id="IPR002885">
    <property type="entry name" value="PPR_rpt"/>
</dbReference>
<dbReference type="Gramene" id="OBART07G21100.2">
    <property type="protein sequence ID" value="OBART07G21100.2"/>
    <property type="gene ID" value="OBART07G21100"/>
</dbReference>
<dbReference type="SUPFAM" id="SSF52833">
    <property type="entry name" value="Thioredoxin-like"/>
    <property type="match status" value="1"/>
</dbReference>
<evidence type="ECO:0000256" key="8">
    <source>
        <dbReference type="SAM" id="MobiDB-lite"/>
    </source>
</evidence>
<feature type="compositionally biased region" description="Basic and acidic residues" evidence="8">
    <location>
        <begin position="141"/>
        <end position="156"/>
    </location>
</feature>
<feature type="repeat" description="PPR" evidence="7">
    <location>
        <begin position="279"/>
        <end position="313"/>
    </location>
</feature>
<dbReference type="Gene3D" id="1.25.40.10">
    <property type="entry name" value="Tetratricopeptide repeat domain"/>
    <property type="match status" value="2"/>
</dbReference>
<feature type="repeat" description="PPR" evidence="7">
    <location>
        <begin position="555"/>
        <end position="589"/>
    </location>
</feature>
<name>A0A0D3GT57_9ORYZ</name>
<dbReference type="STRING" id="65489.A0A0D3GT57"/>
<dbReference type="EnsemblPlants" id="OBART07G21100.2">
    <property type="protein sequence ID" value="OBART07G21100.2"/>
    <property type="gene ID" value="OBART07G21100"/>
</dbReference>
<feature type="repeat" description="PPR" evidence="7">
    <location>
        <begin position="590"/>
        <end position="624"/>
    </location>
</feature>
<evidence type="ECO:0000256" key="2">
    <source>
        <dbReference type="ARBA" id="ARBA00012452"/>
    </source>
</evidence>
<dbReference type="PANTHER" id="PTHR47205">
    <property type="entry name" value="OS07G0599000 PROTEIN"/>
    <property type="match status" value="1"/>
</dbReference>
<evidence type="ECO:0000256" key="6">
    <source>
        <dbReference type="ARBA" id="ARBA00047960"/>
    </source>
</evidence>
<feature type="repeat" description="PPR" evidence="7">
    <location>
        <begin position="244"/>
        <end position="278"/>
    </location>
</feature>
<dbReference type="FunFam" id="3.40.30.10:FF:000016">
    <property type="entry name" value="Glutathione S-transferase F2"/>
    <property type="match status" value="1"/>
</dbReference>
<feature type="region of interest" description="Disordered" evidence="8">
    <location>
        <begin position="130"/>
        <end position="180"/>
    </location>
</feature>
<proteinExistence type="inferred from homology"/>
<keyword evidence="11" id="KW-1185">Reference proteome</keyword>
<evidence type="ECO:0000256" key="7">
    <source>
        <dbReference type="PROSITE-ProRule" id="PRU00708"/>
    </source>
</evidence>
<sequence length="684" mass="75971">MPGAVKVFGSPSSAEVARVLACLFEKDVEFQLIRVDSFRGSKRMPQYLKLQPHGEALTFEDGNVTLVESRKIIRHIADKYKNQGNPDLIGMGALERSSIEQWLQTEAQSFDVPSADVVYSLAYLPAATTQPNKGAAAADGGRCEEEKNDDGGRDRQYSSQRQGGAGAGGGRDGQMAAAHRQKVEEMKQLFEFWVRSLDPASGKPNRPDVDLFNHYLRAQLMSGALPIEMLDLAEQMREFEITPNTASHNLILKSMVQAQEADGAEKLIERMLQTGTQPDDESYNLVVNLLIKLNRVDSTLKYLDLMLKSGYTISSSVFVEYVRACVRSGRLDTLASVIEKCKATDQNKVLCPPWSWCVEIAEAAFEANNSKLGLFALEYLARWIARSERVIPPLHLSVDEGLVLSALSAAGRTCSTDLLNAAWSILRKSLHQKRAPTPEAYLAKIYAHSSIGHLQRAFGTLREFENTYGNFEDIDSELFSPFTSLRPLVVACCKDGYTTLDSVYVQLENLSSADTPYKSVAALNCVILGCANIWDLERAYETFEAIKEKFGLTPDIHSYNALLHAFGKRKKTEEACNVFQHLVSLGVKPNATTYGLLVDTHLVNRDAKAALAVIAEMVDAGFTPSKETLKKVRRRCSRESDFDSDEKVQSLAKQFNYRMGGENRREMLFNIEYSAEFASTPSPS</sequence>
<dbReference type="AlphaFoldDB" id="A0A0D3GT57"/>
<dbReference type="PaxDb" id="65489-OBART07G21100.2"/>
<comment type="similarity">
    <text evidence="1">Belongs to the GST superfamily. Phi family.</text>
</comment>
<dbReference type="Pfam" id="PF01535">
    <property type="entry name" value="PPR"/>
    <property type="match status" value="1"/>
</dbReference>
<evidence type="ECO:0000256" key="5">
    <source>
        <dbReference type="ARBA" id="ARBA00022946"/>
    </source>
</evidence>
<feature type="domain" description="GST N-terminal" evidence="9">
    <location>
        <begin position="3"/>
        <end position="84"/>
    </location>
</feature>
<evidence type="ECO:0000313" key="10">
    <source>
        <dbReference type="EnsemblPlants" id="OBART07G21100.2"/>
    </source>
</evidence>
<feature type="compositionally biased region" description="Gly residues" evidence="8">
    <location>
        <begin position="163"/>
        <end position="172"/>
    </location>
</feature>
<keyword evidence="4" id="KW-0677">Repeat</keyword>
<dbReference type="eggNOG" id="KOG4197">
    <property type="taxonomic scope" value="Eukaryota"/>
</dbReference>
<comment type="catalytic activity">
    <reaction evidence="6">
        <text>RX + glutathione = an S-substituted glutathione + a halide anion + H(+)</text>
        <dbReference type="Rhea" id="RHEA:16437"/>
        <dbReference type="ChEBI" id="CHEBI:15378"/>
        <dbReference type="ChEBI" id="CHEBI:16042"/>
        <dbReference type="ChEBI" id="CHEBI:17792"/>
        <dbReference type="ChEBI" id="CHEBI:57925"/>
        <dbReference type="ChEBI" id="CHEBI:90779"/>
        <dbReference type="EC" id="2.5.1.18"/>
    </reaction>
</comment>
<dbReference type="Pfam" id="PF02798">
    <property type="entry name" value="GST_N"/>
    <property type="match status" value="1"/>
</dbReference>
<dbReference type="GO" id="GO:0004364">
    <property type="term" value="F:glutathione transferase activity"/>
    <property type="evidence" value="ECO:0007669"/>
    <property type="project" value="UniProtKB-EC"/>
</dbReference>
<dbReference type="EC" id="2.5.1.18" evidence="2"/>
<dbReference type="Pfam" id="PF13041">
    <property type="entry name" value="PPR_2"/>
    <property type="match status" value="1"/>
</dbReference>
<dbReference type="Proteomes" id="UP000026960">
    <property type="component" value="Chromosome 7"/>
</dbReference>
<dbReference type="PANTHER" id="PTHR47205:SF1">
    <property type="entry name" value="OS07G0599000 PROTEIN"/>
    <property type="match status" value="1"/>
</dbReference>
<reference evidence="10" key="1">
    <citation type="journal article" date="2009" name="Rice">
        <title>De Novo Next Generation Sequencing of Plant Genomes.</title>
        <authorList>
            <person name="Rounsley S."/>
            <person name="Marri P.R."/>
            <person name="Yu Y."/>
            <person name="He R."/>
            <person name="Sisneros N."/>
            <person name="Goicoechea J.L."/>
            <person name="Lee S.J."/>
            <person name="Angelova A."/>
            <person name="Kudrna D."/>
            <person name="Luo M."/>
            <person name="Affourtit J."/>
            <person name="Desany B."/>
            <person name="Knight J."/>
            <person name="Niazi F."/>
            <person name="Egholm M."/>
            <person name="Wing R.A."/>
        </authorList>
    </citation>
    <scope>NUCLEOTIDE SEQUENCE [LARGE SCALE GENOMIC DNA]</scope>
    <source>
        <strain evidence="10">cv. IRGC 105608</strain>
    </source>
</reference>
<dbReference type="PROSITE" id="PS50404">
    <property type="entry name" value="GST_NTER"/>
    <property type="match status" value="1"/>
</dbReference>
<accession>A0A0D3GT57</accession>
<dbReference type="Gene3D" id="3.40.30.10">
    <property type="entry name" value="Glutaredoxin"/>
    <property type="match status" value="1"/>
</dbReference>
<keyword evidence="5" id="KW-0809">Transit peptide</keyword>
<reference evidence="10" key="2">
    <citation type="submission" date="2015-03" db="UniProtKB">
        <authorList>
            <consortium name="EnsemblPlants"/>
        </authorList>
    </citation>
    <scope>IDENTIFICATION</scope>
</reference>
<evidence type="ECO:0000256" key="4">
    <source>
        <dbReference type="ARBA" id="ARBA00022737"/>
    </source>
</evidence>
<dbReference type="InterPro" id="IPR004045">
    <property type="entry name" value="Glutathione_S-Trfase_N"/>
</dbReference>
<dbReference type="InterPro" id="IPR036249">
    <property type="entry name" value="Thioredoxin-like_sf"/>
</dbReference>
<dbReference type="NCBIfam" id="TIGR00756">
    <property type="entry name" value="PPR"/>
    <property type="match status" value="2"/>
</dbReference>
<evidence type="ECO:0000313" key="11">
    <source>
        <dbReference type="Proteomes" id="UP000026960"/>
    </source>
</evidence>